<feature type="active site" evidence="2">
    <location>
        <position position="342"/>
    </location>
</feature>
<evidence type="ECO:0000313" key="5">
    <source>
        <dbReference type="Proteomes" id="UP001632038"/>
    </source>
</evidence>
<dbReference type="PANTHER" id="PTHR13683">
    <property type="entry name" value="ASPARTYL PROTEASES"/>
    <property type="match status" value="1"/>
</dbReference>
<gene>
    <name evidence="4" type="ORF">CASFOL_038625</name>
</gene>
<dbReference type="InterPro" id="IPR032799">
    <property type="entry name" value="TAXi_C"/>
</dbReference>
<accession>A0ABD3BM53</accession>
<dbReference type="SUPFAM" id="SSF50630">
    <property type="entry name" value="Acid proteases"/>
    <property type="match status" value="1"/>
</dbReference>
<dbReference type="Proteomes" id="UP001632038">
    <property type="component" value="Unassembled WGS sequence"/>
</dbReference>
<dbReference type="InterPro" id="IPR032861">
    <property type="entry name" value="TAXi_N"/>
</dbReference>
<keyword evidence="5" id="KW-1185">Reference proteome</keyword>
<dbReference type="InterPro" id="IPR001461">
    <property type="entry name" value="Aspartic_peptidase_A1"/>
</dbReference>
<dbReference type="Gene3D" id="2.40.70.10">
    <property type="entry name" value="Acid Proteases"/>
    <property type="match status" value="2"/>
</dbReference>
<name>A0ABD3BM53_9LAMI</name>
<evidence type="ECO:0000256" key="2">
    <source>
        <dbReference type="PIRSR" id="PIRSR601461-1"/>
    </source>
</evidence>
<dbReference type="PROSITE" id="PS51767">
    <property type="entry name" value="PEPTIDASE_A1"/>
    <property type="match status" value="1"/>
</dbReference>
<sequence>MKSLASESHFQTVETAPECKRLFNAIQSTFRINYKHFVEKIHSYIYAYDLKERPKSTLEYPKERPISTLEVFHMYGPCSPKVGTSPMNMPSAQDILHRDRQRIKSLQARFKPNKYDSRFQDTKEAAHLPISSGDYAISISLGTPQQVQTLVFDTGSDITWTKEFHHYASTSLNIITCDRPLCYSLLPHHTCEMFNNIENTCYYESLYADGSYSKGAWSKDILNITQTGDVFPNFLFGCATEVQTQLPEDGILGLDKTLISFVTQTERTYKGIFSYCFPSSISSTGFLKLGPRDFPNTVKFTHLIANPDYPAYYFINIISIRVGHVQLLTHDFGLMFRNTIIDSGTVITRLPMNVYMTMRNEFQNHMNVLGYGIVQSPVNYFDTCYLNNTRLISIVPIITFTFEGGVNVDLDASATLFPFHAGYIVCLAFVGNSDPTELNVFGNTQQKKLEVVYDVEGERLGFIPDGCP</sequence>
<dbReference type="Pfam" id="PF14541">
    <property type="entry name" value="TAXi_C"/>
    <property type="match status" value="1"/>
</dbReference>
<organism evidence="4 5">
    <name type="scientific">Castilleja foliolosa</name>
    <dbReference type="NCBI Taxonomy" id="1961234"/>
    <lineage>
        <taxon>Eukaryota</taxon>
        <taxon>Viridiplantae</taxon>
        <taxon>Streptophyta</taxon>
        <taxon>Embryophyta</taxon>
        <taxon>Tracheophyta</taxon>
        <taxon>Spermatophyta</taxon>
        <taxon>Magnoliopsida</taxon>
        <taxon>eudicotyledons</taxon>
        <taxon>Gunneridae</taxon>
        <taxon>Pentapetalae</taxon>
        <taxon>asterids</taxon>
        <taxon>lamiids</taxon>
        <taxon>Lamiales</taxon>
        <taxon>Orobanchaceae</taxon>
        <taxon>Pedicularideae</taxon>
        <taxon>Castillejinae</taxon>
        <taxon>Castilleja</taxon>
    </lineage>
</organism>
<evidence type="ECO:0000256" key="1">
    <source>
        <dbReference type="ARBA" id="ARBA00007447"/>
    </source>
</evidence>
<dbReference type="EMBL" id="JAVIJP010000081">
    <property type="protein sequence ID" value="KAL3618304.1"/>
    <property type="molecule type" value="Genomic_DNA"/>
</dbReference>
<dbReference type="AlphaFoldDB" id="A0ABD3BM53"/>
<comment type="similarity">
    <text evidence="1">Belongs to the peptidase A1 family.</text>
</comment>
<dbReference type="InterPro" id="IPR033121">
    <property type="entry name" value="PEPTIDASE_A1"/>
</dbReference>
<evidence type="ECO:0000259" key="3">
    <source>
        <dbReference type="PROSITE" id="PS51767"/>
    </source>
</evidence>
<dbReference type="InterPro" id="IPR021109">
    <property type="entry name" value="Peptidase_aspartic_dom_sf"/>
</dbReference>
<feature type="domain" description="Peptidase A1" evidence="3">
    <location>
        <begin position="135"/>
        <end position="463"/>
    </location>
</feature>
<proteinExistence type="inferred from homology"/>
<dbReference type="PRINTS" id="PR00792">
    <property type="entry name" value="PEPSIN"/>
</dbReference>
<comment type="caution">
    <text evidence="4">The sequence shown here is derived from an EMBL/GenBank/DDBJ whole genome shotgun (WGS) entry which is preliminary data.</text>
</comment>
<protein>
    <recommendedName>
        <fullName evidence="3">Peptidase A1 domain-containing protein</fullName>
    </recommendedName>
</protein>
<dbReference type="Pfam" id="PF14543">
    <property type="entry name" value="TAXi_N"/>
    <property type="match status" value="1"/>
</dbReference>
<dbReference type="PANTHER" id="PTHR13683:SF750">
    <property type="entry name" value="ASPARTYL PROTEASE AED1"/>
    <property type="match status" value="1"/>
</dbReference>
<feature type="active site" evidence="2">
    <location>
        <position position="153"/>
    </location>
</feature>
<reference evidence="5" key="1">
    <citation type="journal article" date="2024" name="IScience">
        <title>Strigolactones Initiate the Formation of Haustorium-like Structures in Castilleja.</title>
        <authorList>
            <person name="Buerger M."/>
            <person name="Peterson D."/>
            <person name="Chory J."/>
        </authorList>
    </citation>
    <scope>NUCLEOTIDE SEQUENCE [LARGE SCALE GENOMIC DNA]</scope>
</reference>
<evidence type="ECO:0000313" key="4">
    <source>
        <dbReference type="EMBL" id="KAL3618304.1"/>
    </source>
</evidence>